<dbReference type="RefSeq" id="WP_320183034.1">
    <property type="nucleotide sequence ID" value="NZ_CP138332.1"/>
</dbReference>
<protein>
    <submittedName>
        <fullName evidence="1">Uncharacterized protein</fullName>
    </submittedName>
</protein>
<evidence type="ECO:0000313" key="2">
    <source>
        <dbReference type="Proteomes" id="UP001597525"/>
    </source>
</evidence>
<name>A0ABW6BGM1_9SPHI</name>
<organism evidence="1 2">
    <name type="scientific">Sphingobacterium bambusae</name>
    <dbReference type="NCBI Taxonomy" id="662858"/>
    <lineage>
        <taxon>Bacteria</taxon>
        <taxon>Pseudomonadati</taxon>
        <taxon>Bacteroidota</taxon>
        <taxon>Sphingobacteriia</taxon>
        <taxon>Sphingobacteriales</taxon>
        <taxon>Sphingobacteriaceae</taxon>
        <taxon>Sphingobacterium</taxon>
    </lineage>
</organism>
<evidence type="ECO:0000313" key="1">
    <source>
        <dbReference type="EMBL" id="MFD2967758.1"/>
    </source>
</evidence>
<dbReference type="Proteomes" id="UP001597525">
    <property type="component" value="Unassembled WGS sequence"/>
</dbReference>
<comment type="caution">
    <text evidence="1">The sequence shown here is derived from an EMBL/GenBank/DDBJ whole genome shotgun (WGS) entry which is preliminary data.</text>
</comment>
<reference evidence="2" key="1">
    <citation type="journal article" date="2019" name="Int. J. Syst. Evol. Microbiol.">
        <title>The Global Catalogue of Microorganisms (GCM) 10K type strain sequencing project: providing services to taxonomists for standard genome sequencing and annotation.</title>
        <authorList>
            <consortium name="The Broad Institute Genomics Platform"/>
            <consortium name="The Broad Institute Genome Sequencing Center for Infectious Disease"/>
            <person name="Wu L."/>
            <person name="Ma J."/>
        </authorList>
    </citation>
    <scope>NUCLEOTIDE SEQUENCE [LARGE SCALE GENOMIC DNA]</scope>
    <source>
        <strain evidence="2">KCTC 22814</strain>
    </source>
</reference>
<dbReference type="EMBL" id="JBHUPB010000007">
    <property type="protein sequence ID" value="MFD2967758.1"/>
    <property type="molecule type" value="Genomic_DNA"/>
</dbReference>
<gene>
    <name evidence="1" type="ORF">ACFS7Y_10185</name>
</gene>
<proteinExistence type="predicted"/>
<accession>A0ABW6BGM1</accession>
<sequence length="219" mass="25382">MNFIKKLLNLKQSLQFKEDDKGIHQLGGDVPSSFKIPDNEFFGGFQYLGCINNADKYFSWLPFPLHLICPIFTDFDYVFLDYTNPNEPKLIYPTNSAEITTAYDELTKDSYVIYNKANFSLALFDGVNDENEFEIVALAGRPYWTQSAEAPNCPKSKRKMRFVCQLMSNGPITAREKNFEGESPYYEKLFKELNFWCDGDLKIFFEPNSKVACYFIQNT</sequence>
<keyword evidence="2" id="KW-1185">Reference proteome</keyword>